<dbReference type="SMART" id="SM00338">
    <property type="entry name" value="BRLZ"/>
    <property type="match status" value="1"/>
</dbReference>
<dbReference type="PANTHER" id="PTHR19304">
    <property type="entry name" value="CYCLIC-AMP RESPONSE ELEMENT BINDING PROTEIN"/>
    <property type="match status" value="1"/>
</dbReference>
<comment type="caution">
    <text evidence="8">The sequence shown here is derived from an EMBL/GenBank/DDBJ whole genome shotgun (WGS) entry which is preliminary data.</text>
</comment>
<protein>
    <submittedName>
        <fullName evidence="8">cAMP response element binding (CREB) protein</fullName>
    </submittedName>
</protein>
<keyword evidence="4" id="KW-0804">Transcription</keyword>
<feature type="region of interest" description="Disordered" evidence="6">
    <location>
        <begin position="243"/>
        <end position="308"/>
    </location>
</feature>
<reference evidence="8" key="1">
    <citation type="submission" date="2020-04" db="EMBL/GenBank/DDBJ databases">
        <title>Genome Assembly and Annotation of Botryosphaeria dothidea sdau 11-99, a Latent Pathogen of Apple Fruit Ring Rot in China.</title>
        <authorList>
            <person name="Yu C."/>
            <person name="Diao Y."/>
            <person name="Lu Q."/>
            <person name="Zhao J."/>
            <person name="Cui S."/>
            <person name="Peng C."/>
            <person name="He B."/>
            <person name="Liu H."/>
        </authorList>
    </citation>
    <scope>NUCLEOTIDE SEQUENCE [LARGE SCALE GENOMIC DNA]</scope>
    <source>
        <strain evidence="8">Sdau11-99</strain>
    </source>
</reference>
<dbReference type="GO" id="GO:0003677">
    <property type="term" value="F:DNA binding"/>
    <property type="evidence" value="ECO:0007669"/>
    <property type="project" value="UniProtKB-KW"/>
</dbReference>
<dbReference type="InterPro" id="IPR002112">
    <property type="entry name" value="Leuzip_Jun"/>
</dbReference>
<evidence type="ECO:0000256" key="4">
    <source>
        <dbReference type="ARBA" id="ARBA00023163"/>
    </source>
</evidence>
<dbReference type="SUPFAM" id="SSF57959">
    <property type="entry name" value="Leucine zipper domain"/>
    <property type="match status" value="1"/>
</dbReference>
<dbReference type="InterPro" id="IPR004827">
    <property type="entry name" value="bZIP"/>
</dbReference>
<feature type="compositionally biased region" description="Polar residues" evidence="6">
    <location>
        <begin position="50"/>
        <end position="74"/>
    </location>
</feature>
<dbReference type="CDD" id="cd14687">
    <property type="entry name" value="bZIP_ATF2"/>
    <property type="match status" value="1"/>
</dbReference>
<dbReference type="OrthoDB" id="295274at2759"/>
<evidence type="ECO:0000313" key="9">
    <source>
        <dbReference type="Proteomes" id="UP000572817"/>
    </source>
</evidence>
<dbReference type="Gene3D" id="1.20.5.170">
    <property type="match status" value="1"/>
</dbReference>
<name>A0A8H4N7A7_9PEZI</name>
<feature type="compositionally biased region" description="Low complexity" evidence="6">
    <location>
        <begin position="94"/>
        <end position="105"/>
    </location>
</feature>
<dbReference type="GO" id="GO:0003700">
    <property type="term" value="F:DNA-binding transcription factor activity"/>
    <property type="evidence" value="ECO:0007669"/>
    <property type="project" value="InterPro"/>
</dbReference>
<gene>
    <name evidence="8" type="ORF">GTA08_BOTSDO00816</name>
</gene>
<evidence type="ECO:0000256" key="5">
    <source>
        <dbReference type="ARBA" id="ARBA00023242"/>
    </source>
</evidence>
<keyword evidence="9" id="KW-1185">Reference proteome</keyword>
<accession>A0A8H4N7A7</accession>
<feature type="region of interest" description="Disordered" evidence="6">
    <location>
        <begin position="50"/>
        <end position="168"/>
    </location>
</feature>
<comment type="subcellular location">
    <subcellularLocation>
        <location evidence="1">Nucleus</location>
    </subcellularLocation>
</comment>
<proteinExistence type="predicted"/>
<dbReference type="PRINTS" id="PR00043">
    <property type="entry name" value="LEUZIPPRJUN"/>
</dbReference>
<dbReference type="Pfam" id="PF00170">
    <property type="entry name" value="bZIP_1"/>
    <property type="match status" value="1"/>
</dbReference>
<evidence type="ECO:0000256" key="6">
    <source>
        <dbReference type="SAM" id="MobiDB-lite"/>
    </source>
</evidence>
<feature type="domain" description="BZIP" evidence="7">
    <location>
        <begin position="154"/>
        <end position="217"/>
    </location>
</feature>
<dbReference type="InterPro" id="IPR046347">
    <property type="entry name" value="bZIP_sf"/>
</dbReference>
<feature type="compositionally biased region" description="Basic and acidic residues" evidence="6">
    <location>
        <begin position="144"/>
        <end position="168"/>
    </location>
</feature>
<feature type="compositionally biased region" description="Polar residues" evidence="6">
    <location>
        <begin position="107"/>
        <end position="124"/>
    </location>
</feature>
<dbReference type="GO" id="GO:0005634">
    <property type="term" value="C:nucleus"/>
    <property type="evidence" value="ECO:0007669"/>
    <property type="project" value="UniProtKB-SubCell"/>
</dbReference>
<evidence type="ECO:0000259" key="7">
    <source>
        <dbReference type="PROSITE" id="PS50217"/>
    </source>
</evidence>
<dbReference type="PROSITE" id="PS50217">
    <property type="entry name" value="BZIP"/>
    <property type="match status" value="1"/>
</dbReference>
<organism evidence="8 9">
    <name type="scientific">Botryosphaeria dothidea</name>
    <dbReference type="NCBI Taxonomy" id="55169"/>
    <lineage>
        <taxon>Eukaryota</taxon>
        <taxon>Fungi</taxon>
        <taxon>Dikarya</taxon>
        <taxon>Ascomycota</taxon>
        <taxon>Pezizomycotina</taxon>
        <taxon>Dothideomycetes</taxon>
        <taxon>Dothideomycetes incertae sedis</taxon>
        <taxon>Botryosphaeriales</taxon>
        <taxon>Botryosphaeriaceae</taxon>
        <taxon>Botryosphaeria</taxon>
    </lineage>
</organism>
<dbReference type="EMBL" id="WWBZ02000001">
    <property type="protein sequence ID" value="KAF4313944.1"/>
    <property type="molecule type" value="Genomic_DNA"/>
</dbReference>
<dbReference type="Proteomes" id="UP000572817">
    <property type="component" value="Unassembled WGS sequence"/>
</dbReference>
<dbReference type="InterPro" id="IPR051027">
    <property type="entry name" value="bZIP_transcription_factors"/>
</dbReference>
<sequence>MATATIQCTLGQPPGLFQEFPTAYNPLLPLSNPLAGSLKVPFFSTNACSLPGSTSATTEPSPCTLTSNSWQHGTINPGILPSGDNSTRPPSTFPAGAANAGSPAAVDSSNSDRQMLSPKSTKPANNDRARKSSTKRASASKKRAVTDARPAHERAKREDMLRKNREAAHKCRAKKKDWMGRIDEQHRNLAARNKFLRAELDVLKECVFELKDLVLQHTDCGYAPIEAYLQTAVADVQARVRSRSYPEVHHQQQARPLPPPAPAPAHGSPRSTSVTSYSTDMSEDDRMSSRAWTDPGDRVSSDTRSLPKVPEGYGYGHVWMNNLQRS</sequence>
<evidence type="ECO:0000256" key="2">
    <source>
        <dbReference type="ARBA" id="ARBA00023015"/>
    </source>
</evidence>
<keyword evidence="3" id="KW-0238">DNA-binding</keyword>
<evidence type="ECO:0000256" key="3">
    <source>
        <dbReference type="ARBA" id="ARBA00023125"/>
    </source>
</evidence>
<evidence type="ECO:0000313" key="8">
    <source>
        <dbReference type="EMBL" id="KAF4313944.1"/>
    </source>
</evidence>
<keyword evidence="2" id="KW-0805">Transcription regulation</keyword>
<dbReference type="AlphaFoldDB" id="A0A8H4N7A7"/>
<keyword evidence="5" id="KW-0539">Nucleus</keyword>
<feature type="compositionally biased region" description="Polar residues" evidence="6">
    <location>
        <begin position="269"/>
        <end position="280"/>
    </location>
</feature>
<feature type="compositionally biased region" description="Basic residues" evidence="6">
    <location>
        <begin position="131"/>
        <end position="143"/>
    </location>
</feature>
<evidence type="ECO:0000256" key="1">
    <source>
        <dbReference type="ARBA" id="ARBA00004123"/>
    </source>
</evidence>